<dbReference type="PROSITE" id="PS50865">
    <property type="entry name" value="ZF_MYND_2"/>
    <property type="match status" value="1"/>
</dbReference>
<evidence type="ECO:0000256" key="4">
    <source>
        <dbReference type="PROSITE-ProRule" id="PRU00134"/>
    </source>
</evidence>
<reference evidence="7 8" key="1">
    <citation type="submission" date="2015-04" db="EMBL/GenBank/DDBJ databases">
        <title>Complete genome sequence of Schizopora paradoxa KUC8140, a cosmopolitan wood degrader in East Asia.</title>
        <authorList>
            <consortium name="DOE Joint Genome Institute"/>
            <person name="Min B."/>
            <person name="Park H."/>
            <person name="Jang Y."/>
            <person name="Kim J.-J."/>
            <person name="Kim K.H."/>
            <person name="Pangilinan J."/>
            <person name="Lipzen A."/>
            <person name="Riley R."/>
            <person name="Grigoriev I.V."/>
            <person name="Spatafora J.W."/>
            <person name="Choi I.-G."/>
        </authorList>
    </citation>
    <scope>NUCLEOTIDE SEQUENCE [LARGE SCALE GENOMIC DNA]</scope>
    <source>
        <strain evidence="7 8">KUC8140</strain>
    </source>
</reference>
<name>A0A0H2RCA9_9AGAM</name>
<keyword evidence="8" id="KW-1185">Reference proteome</keyword>
<dbReference type="SUPFAM" id="SSF144232">
    <property type="entry name" value="HIT/MYND zinc finger-like"/>
    <property type="match status" value="1"/>
</dbReference>
<evidence type="ECO:0000256" key="3">
    <source>
        <dbReference type="ARBA" id="ARBA00022833"/>
    </source>
</evidence>
<gene>
    <name evidence="7" type="ORF">SCHPADRAFT_945546</name>
</gene>
<dbReference type="PROSITE" id="PS01360">
    <property type="entry name" value="ZF_MYND_1"/>
    <property type="match status" value="1"/>
</dbReference>
<feature type="region of interest" description="Disordered" evidence="5">
    <location>
        <begin position="1"/>
        <end position="24"/>
    </location>
</feature>
<dbReference type="InterPro" id="IPR002893">
    <property type="entry name" value="Znf_MYND"/>
</dbReference>
<dbReference type="GO" id="GO:0008270">
    <property type="term" value="F:zinc ion binding"/>
    <property type="evidence" value="ECO:0007669"/>
    <property type="project" value="UniProtKB-KW"/>
</dbReference>
<dbReference type="STRING" id="27342.A0A0H2RCA9"/>
<dbReference type="EMBL" id="KQ086160">
    <property type="protein sequence ID" value="KLO07113.1"/>
    <property type="molecule type" value="Genomic_DNA"/>
</dbReference>
<sequence length="780" mass="88665">MTSNSVTSIPLYDRERARRHRRHTVQEMRRTRTIILPRAKNGSLEELFYFCEGVHEFPGFIITEIFEAFLEQLKASKIPPIETNSTTSDSPFKDLKVQRAVQALRGLGNALPFLCIIQSKHEIGDLIVSRWPDVLGWMWYLYVSCYENNFGNRNLKRGMHRWLCTAFGVGCNRDSCSLAIAEVPGSIRLATLLCMLDTQGLFLTKEDAFFGTFTLVNFLRVEINKSLLDDVLEALGGDAELFMDTAIARLEDALDTPETADNTVSTYANIFIMLDSIHVIDHPIWIALRAKRPVVILTNIVRRMLGFLTEANSARFGPDFAGKSRQLIATHLERISIILQRDSDRTILASQALQAGIMTALIDCATLAFTFKPFDRDTIVDVLKQLTWHSTHLLIARLASMELEKLERTCSVQGRFDASTHDVRKAWVALYDAILARRTILAQMQALNSTPMACDNCFKFDERANFKKCAGCGMAHYCSRDCQSRAWRERGHRTECKAPKYKPAKNRRRATNQEKYFLARVAVNDAQHKKEQLEQMARLGLKKLSVSVDYTISPPRCLVECAREELYLFSKETADMMEIAREWLDRCMTALKNYPGDPNDIPKSIPYTEVPIPDGICGDENTEGSEHGRVRTTHIQLVDDNGDAQAKPPGSGFPPIHLTVRLPGSEGEHTPRREYFVIDDFWEFVQIKFEDLYAEDFPEMDERDKYKIAPHSYPPDVQAFMQWGLAKESRKASAEKELAGRVAQQQDDLSRTIKALSDSRSTAVESMREAYKVMLILNLA</sequence>
<dbReference type="Pfam" id="PF01753">
    <property type="entry name" value="zf-MYND"/>
    <property type="match status" value="1"/>
</dbReference>
<accession>A0A0H2RCA9</accession>
<dbReference type="OrthoDB" id="265717at2759"/>
<dbReference type="Proteomes" id="UP000053477">
    <property type="component" value="Unassembled WGS sequence"/>
</dbReference>
<evidence type="ECO:0000313" key="8">
    <source>
        <dbReference type="Proteomes" id="UP000053477"/>
    </source>
</evidence>
<dbReference type="InParanoid" id="A0A0H2RCA9"/>
<keyword evidence="2 4" id="KW-0863">Zinc-finger</keyword>
<evidence type="ECO:0000256" key="5">
    <source>
        <dbReference type="SAM" id="MobiDB-lite"/>
    </source>
</evidence>
<feature type="domain" description="MYND-type" evidence="6">
    <location>
        <begin position="454"/>
        <end position="496"/>
    </location>
</feature>
<evidence type="ECO:0000256" key="1">
    <source>
        <dbReference type="ARBA" id="ARBA00022723"/>
    </source>
</evidence>
<evidence type="ECO:0000259" key="6">
    <source>
        <dbReference type="PROSITE" id="PS50865"/>
    </source>
</evidence>
<evidence type="ECO:0000256" key="2">
    <source>
        <dbReference type="ARBA" id="ARBA00022771"/>
    </source>
</evidence>
<organism evidence="7 8">
    <name type="scientific">Schizopora paradoxa</name>
    <dbReference type="NCBI Taxonomy" id="27342"/>
    <lineage>
        <taxon>Eukaryota</taxon>
        <taxon>Fungi</taxon>
        <taxon>Dikarya</taxon>
        <taxon>Basidiomycota</taxon>
        <taxon>Agaricomycotina</taxon>
        <taxon>Agaricomycetes</taxon>
        <taxon>Hymenochaetales</taxon>
        <taxon>Schizoporaceae</taxon>
        <taxon>Schizopora</taxon>
    </lineage>
</organism>
<keyword evidence="3" id="KW-0862">Zinc</keyword>
<keyword evidence="1" id="KW-0479">Metal-binding</keyword>
<protein>
    <recommendedName>
        <fullName evidence="6">MYND-type domain-containing protein</fullName>
    </recommendedName>
</protein>
<dbReference type="AlphaFoldDB" id="A0A0H2RCA9"/>
<dbReference type="Gene3D" id="6.10.140.2220">
    <property type="match status" value="1"/>
</dbReference>
<proteinExistence type="predicted"/>
<evidence type="ECO:0000313" key="7">
    <source>
        <dbReference type="EMBL" id="KLO07113.1"/>
    </source>
</evidence>